<sequence length="277" mass="31076">MTGQKPWADGPFTLISSARVGSQKGVKTTGARRMAEDMIIIHNMIIRIINTVYLQCINVEKSPNDVQDFVSYAIEWAKMVEEHHQTEERDVFPAIEKMAEASGLMEANIAQHEAFTGGLHEYLSYLEKVQKGEGEGEEAYNGMKLKGIIDSFMPGLRQHLSDEIDTLLKLGEYDVEWDEWFEKLMKELLRKSNDPALKVCTNYGLVLLPPGTDVRLDGSHDGLIADNNDPASSHKPRQVVRGRNICVVASAAVVRYDTVPVVLHPHTQKLVAVFFVR</sequence>
<dbReference type="CDD" id="cd12108">
    <property type="entry name" value="Hr-like"/>
    <property type="match status" value="1"/>
</dbReference>
<dbReference type="InterPro" id="IPR012312">
    <property type="entry name" value="Hemerythrin-like"/>
</dbReference>
<dbReference type="Pfam" id="PF01814">
    <property type="entry name" value="Hemerythrin"/>
    <property type="match status" value="1"/>
</dbReference>
<reference evidence="2" key="1">
    <citation type="journal article" date="2020" name="Phytopathology">
        <title>Genome sequence and comparative analysis of Colletotrichum gloeosporioides isolated from Liriodendron leaves.</title>
        <authorList>
            <person name="Fu F.F."/>
            <person name="Hao Z."/>
            <person name="Wang P."/>
            <person name="Lu Y."/>
            <person name="Xue L.J."/>
            <person name="Wei G."/>
            <person name="Tian Y."/>
            <person name="Baishi H."/>
            <person name="Xu H."/>
            <person name="Shi J."/>
            <person name="Cheng T."/>
            <person name="Wang G."/>
            <person name="Yi Y."/>
            <person name="Chen J."/>
        </authorList>
    </citation>
    <scope>NUCLEOTIDE SEQUENCE</scope>
    <source>
        <strain evidence="2">Lc1</strain>
    </source>
</reference>
<reference evidence="2" key="2">
    <citation type="submission" date="2020-03" db="EMBL/GenBank/DDBJ databases">
        <authorList>
            <person name="Fu F.-F."/>
            <person name="Chen J."/>
        </authorList>
    </citation>
    <scope>NUCLEOTIDE SEQUENCE</scope>
    <source>
        <strain evidence="2">Lc1</strain>
    </source>
</reference>
<protein>
    <recommendedName>
        <fullName evidence="1">Hemerythrin-like domain-containing protein</fullName>
    </recommendedName>
</protein>
<dbReference type="Gene3D" id="1.20.120.520">
    <property type="entry name" value="nmb1532 protein domain like"/>
    <property type="match status" value="1"/>
</dbReference>
<evidence type="ECO:0000313" key="2">
    <source>
        <dbReference type="EMBL" id="KAF3798685.1"/>
    </source>
</evidence>
<evidence type="ECO:0000313" key="3">
    <source>
        <dbReference type="Proteomes" id="UP000613401"/>
    </source>
</evidence>
<comment type="caution">
    <text evidence="2">The sequence shown here is derived from an EMBL/GenBank/DDBJ whole genome shotgun (WGS) entry which is preliminary data.</text>
</comment>
<keyword evidence="3" id="KW-1185">Reference proteome</keyword>
<feature type="domain" description="Hemerythrin-like" evidence="1">
    <location>
        <begin position="41"/>
        <end position="168"/>
    </location>
</feature>
<name>A0A8H4C7H5_COLGL</name>
<dbReference type="RefSeq" id="XP_045257845.1">
    <property type="nucleotide sequence ID" value="XM_045408929.1"/>
</dbReference>
<gene>
    <name evidence="2" type="ORF">GCG54_00008976</name>
</gene>
<dbReference type="InterPro" id="IPR053206">
    <property type="entry name" value="Dimeric_xanthone_biosynth"/>
</dbReference>
<dbReference type="EMBL" id="WVTB01000092">
    <property type="protein sequence ID" value="KAF3798685.1"/>
    <property type="molecule type" value="Genomic_DNA"/>
</dbReference>
<organism evidence="2 3">
    <name type="scientific">Colletotrichum gloeosporioides</name>
    <name type="common">Anthracnose fungus</name>
    <name type="synonym">Glomerella cingulata</name>
    <dbReference type="NCBI Taxonomy" id="474922"/>
    <lineage>
        <taxon>Eukaryota</taxon>
        <taxon>Fungi</taxon>
        <taxon>Dikarya</taxon>
        <taxon>Ascomycota</taxon>
        <taxon>Pezizomycotina</taxon>
        <taxon>Sordariomycetes</taxon>
        <taxon>Hypocreomycetidae</taxon>
        <taxon>Glomerellales</taxon>
        <taxon>Glomerellaceae</taxon>
        <taxon>Colletotrichum</taxon>
        <taxon>Colletotrichum gloeosporioides species complex</taxon>
    </lineage>
</organism>
<dbReference type="GeneID" id="69016112"/>
<dbReference type="Proteomes" id="UP000613401">
    <property type="component" value="Unassembled WGS sequence"/>
</dbReference>
<dbReference type="PANTHER" id="PTHR38048:SF2">
    <property type="entry name" value="HEMERYTHRIN-LIKE DOMAIN-CONTAINING PROTEIN"/>
    <property type="match status" value="1"/>
</dbReference>
<dbReference type="AlphaFoldDB" id="A0A8H4C7H5"/>
<dbReference type="PANTHER" id="PTHR38048">
    <property type="entry name" value="EXPRESSED PROTEIN"/>
    <property type="match status" value="1"/>
</dbReference>
<evidence type="ECO:0000259" key="1">
    <source>
        <dbReference type="Pfam" id="PF01814"/>
    </source>
</evidence>
<proteinExistence type="predicted"/>
<accession>A0A8H4C7H5</accession>